<proteinExistence type="predicted"/>
<comment type="caution">
    <text evidence="2">The sequence shown here is derived from an EMBL/GenBank/DDBJ whole genome shotgun (WGS) entry which is preliminary data.</text>
</comment>
<name>A0ABN8R605_9CNID</name>
<feature type="signal peptide" evidence="1">
    <location>
        <begin position="1"/>
        <end position="22"/>
    </location>
</feature>
<dbReference type="EMBL" id="CALNXI010001594">
    <property type="protein sequence ID" value="CAH3172894.1"/>
    <property type="molecule type" value="Genomic_DNA"/>
</dbReference>
<evidence type="ECO:0000313" key="2">
    <source>
        <dbReference type="EMBL" id="CAH3172894.1"/>
    </source>
</evidence>
<organism evidence="2 3">
    <name type="scientific">Porites evermanni</name>
    <dbReference type="NCBI Taxonomy" id="104178"/>
    <lineage>
        <taxon>Eukaryota</taxon>
        <taxon>Metazoa</taxon>
        <taxon>Cnidaria</taxon>
        <taxon>Anthozoa</taxon>
        <taxon>Hexacorallia</taxon>
        <taxon>Scleractinia</taxon>
        <taxon>Fungiina</taxon>
        <taxon>Poritidae</taxon>
        <taxon>Porites</taxon>
    </lineage>
</organism>
<evidence type="ECO:0000256" key="1">
    <source>
        <dbReference type="SAM" id="SignalP"/>
    </source>
</evidence>
<reference evidence="2 3" key="1">
    <citation type="submission" date="2022-05" db="EMBL/GenBank/DDBJ databases">
        <authorList>
            <consortium name="Genoscope - CEA"/>
            <person name="William W."/>
        </authorList>
    </citation>
    <scope>NUCLEOTIDE SEQUENCE [LARGE SCALE GENOMIC DNA]</scope>
</reference>
<keyword evidence="1" id="KW-0732">Signal</keyword>
<dbReference type="Proteomes" id="UP001159427">
    <property type="component" value="Unassembled WGS sequence"/>
</dbReference>
<gene>
    <name evidence="2" type="ORF">PEVE_00008682</name>
</gene>
<evidence type="ECO:0000313" key="3">
    <source>
        <dbReference type="Proteomes" id="UP001159427"/>
    </source>
</evidence>
<keyword evidence="3" id="KW-1185">Reference proteome</keyword>
<accession>A0ABN8R605</accession>
<protein>
    <submittedName>
        <fullName evidence="2">Uncharacterized protein</fullName>
    </submittedName>
</protein>
<sequence length="217" mass="24074">MKIMMIVAFVYALGIMMLLADGAPEYNETEADLETAFLDEPSLLPDSLEPCRGKREQDESCTGWRKANSAPVCFGAKHNVFGKFHLPSSGKLAAIKLVHLYGYVSCLATHPGHWSYWGCAHHGGITNYNNVVITNAHNHIILPPNQLIVTGSHAPGKWYYNVGYSSLSPELVLSVFSDPLHVSSGQEFRVWYGEDLVNFYDQDNDGKVCSDVYALYV</sequence>
<feature type="chain" id="PRO_5046099949" evidence="1">
    <location>
        <begin position="23"/>
        <end position="217"/>
    </location>
</feature>